<accession>I0V229</accession>
<proteinExistence type="predicted"/>
<reference evidence="2 3" key="1">
    <citation type="submission" date="2012-01" db="EMBL/GenBank/DDBJ databases">
        <title>Improved High-Quality Draft sequence of Saccharomonospora xinjiangensis XJ-54.</title>
        <authorList>
            <consortium name="US DOE Joint Genome Institute"/>
            <person name="Lucas S."/>
            <person name="Han J."/>
            <person name="Lapidus A."/>
            <person name="Cheng J.-F."/>
            <person name="Goodwin L."/>
            <person name="Pitluck S."/>
            <person name="Peters L."/>
            <person name="Mikhailova N."/>
            <person name="Teshima H."/>
            <person name="Detter J.C."/>
            <person name="Han C."/>
            <person name="Tapia R."/>
            <person name="Land M."/>
            <person name="Hauser L."/>
            <person name="Kyrpides N."/>
            <person name="Ivanova N."/>
            <person name="Pagani I."/>
            <person name="Brambilla E.-M."/>
            <person name="Klenk H.-P."/>
            <person name="Woyke T."/>
        </authorList>
    </citation>
    <scope>NUCLEOTIDE SEQUENCE [LARGE SCALE GENOMIC DNA]</scope>
    <source>
        <strain evidence="2 3">XJ-54</strain>
    </source>
</reference>
<evidence type="ECO:0000313" key="2">
    <source>
        <dbReference type="EMBL" id="EID54182.1"/>
    </source>
</evidence>
<evidence type="ECO:0000256" key="1">
    <source>
        <dbReference type="SAM" id="MobiDB-lite"/>
    </source>
</evidence>
<dbReference type="Proteomes" id="UP000004691">
    <property type="component" value="Unassembled WGS sequence"/>
</dbReference>
<feature type="compositionally biased region" description="Low complexity" evidence="1">
    <location>
        <begin position="59"/>
        <end position="84"/>
    </location>
</feature>
<sequence>MPHDEWGVVAHEVIAEADRELTLMTYSARPHVGIRSALASAVERGVMVTVVEETLASSFTRTARASSASSDSTVNGRSAAAAPAEEPDRRSSGNDCAASASSSRRAARTSR</sequence>
<name>I0V229_9PSEU</name>
<gene>
    <name evidence="2" type="ORF">SacxiDRAFT_1945</name>
</gene>
<dbReference type="EMBL" id="JH636049">
    <property type="protein sequence ID" value="EID54182.1"/>
    <property type="molecule type" value="Genomic_DNA"/>
</dbReference>
<dbReference type="HOGENOM" id="CLU_2156540_0_0_11"/>
<evidence type="ECO:0000313" key="3">
    <source>
        <dbReference type="Proteomes" id="UP000004691"/>
    </source>
</evidence>
<feature type="region of interest" description="Disordered" evidence="1">
    <location>
        <begin position="59"/>
        <end position="111"/>
    </location>
</feature>
<keyword evidence="3" id="KW-1185">Reference proteome</keyword>
<dbReference type="AlphaFoldDB" id="I0V229"/>
<protein>
    <submittedName>
        <fullName evidence="2">Uncharacterized protein</fullName>
    </submittedName>
</protein>
<organism evidence="2 3">
    <name type="scientific">Saccharomonospora xinjiangensis XJ-54</name>
    <dbReference type="NCBI Taxonomy" id="882086"/>
    <lineage>
        <taxon>Bacteria</taxon>
        <taxon>Bacillati</taxon>
        <taxon>Actinomycetota</taxon>
        <taxon>Actinomycetes</taxon>
        <taxon>Pseudonocardiales</taxon>
        <taxon>Pseudonocardiaceae</taxon>
        <taxon>Saccharomonospora</taxon>
    </lineage>
</organism>
<dbReference type="RefSeq" id="WP_006238331.1">
    <property type="nucleotide sequence ID" value="NZ_JH636049.1"/>
</dbReference>